<feature type="domain" description="ABC3 transporter permease C-terminal" evidence="9">
    <location>
        <begin position="306"/>
        <end position="421"/>
    </location>
</feature>
<gene>
    <name evidence="10" type="ORF">KS419_12465</name>
</gene>
<feature type="compositionally biased region" description="Acidic residues" evidence="7">
    <location>
        <begin position="596"/>
        <end position="607"/>
    </location>
</feature>
<feature type="region of interest" description="Disordered" evidence="7">
    <location>
        <begin position="586"/>
        <end position="612"/>
    </location>
</feature>
<feature type="transmembrane region" description="Helical" evidence="8">
    <location>
        <begin position="818"/>
        <end position="840"/>
    </location>
</feature>
<keyword evidence="4 8" id="KW-1133">Transmembrane helix</keyword>
<evidence type="ECO:0000256" key="8">
    <source>
        <dbReference type="SAM" id="Phobius"/>
    </source>
</evidence>
<evidence type="ECO:0000256" key="2">
    <source>
        <dbReference type="ARBA" id="ARBA00022475"/>
    </source>
</evidence>
<keyword evidence="5 8" id="KW-0472">Membrane</keyword>
<feature type="transmembrane region" description="Helical" evidence="8">
    <location>
        <begin position="478"/>
        <end position="498"/>
    </location>
</feature>
<dbReference type="PANTHER" id="PTHR30572:SF4">
    <property type="entry name" value="ABC TRANSPORTER PERMEASE YTRF"/>
    <property type="match status" value="1"/>
</dbReference>
<accession>A0ABS6JFV8</accession>
<comment type="subcellular location">
    <subcellularLocation>
        <location evidence="1">Cell membrane</location>
        <topology evidence="1">Multi-pass membrane protein</topology>
    </subcellularLocation>
</comment>
<feature type="transmembrane region" description="Helical" evidence="8">
    <location>
        <begin position="395"/>
        <end position="417"/>
    </location>
</feature>
<keyword evidence="11" id="KW-1185">Reference proteome</keyword>
<evidence type="ECO:0000256" key="3">
    <source>
        <dbReference type="ARBA" id="ARBA00022692"/>
    </source>
</evidence>
<evidence type="ECO:0000313" key="11">
    <source>
        <dbReference type="Proteomes" id="UP000784880"/>
    </source>
</evidence>
<proteinExistence type="inferred from homology"/>
<evidence type="ECO:0000313" key="10">
    <source>
        <dbReference type="EMBL" id="MBU9712555.1"/>
    </source>
</evidence>
<keyword evidence="3 8" id="KW-0812">Transmembrane</keyword>
<comment type="caution">
    <text evidence="10">The sequence shown here is derived from an EMBL/GenBank/DDBJ whole genome shotgun (WGS) entry which is preliminary data.</text>
</comment>
<dbReference type="EMBL" id="JAHQCS010000102">
    <property type="protein sequence ID" value="MBU9712555.1"/>
    <property type="molecule type" value="Genomic_DNA"/>
</dbReference>
<name>A0ABS6JFV8_9BACI</name>
<dbReference type="Pfam" id="PF02687">
    <property type="entry name" value="FtsX"/>
    <property type="match status" value="1"/>
</dbReference>
<evidence type="ECO:0000256" key="1">
    <source>
        <dbReference type="ARBA" id="ARBA00004651"/>
    </source>
</evidence>
<evidence type="ECO:0000256" key="4">
    <source>
        <dbReference type="ARBA" id="ARBA00022989"/>
    </source>
</evidence>
<dbReference type="InterPro" id="IPR050250">
    <property type="entry name" value="Macrolide_Exporter_MacB"/>
</dbReference>
<evidence type="ECO:0000256" key="5">
    <source>
        <dbReference type="ARBA" id="ARBA00023136"/>
    </source>
</evidence>
<dbReference type="PANTHER" id="PTHR30572">
    <property type="entry name" value="MEMBRANE COMPONENT OF TRANSPORTER-RELATED"/>
    <property type="match status" value="1"/>
</dbReference>
<feature type="transmembrane region" description="Helical" evidence="8">
    <location>
        <begin position="438"/>
        <end position="458"/>
    </location>
</feature>
<feature type="transmembrane region" description="Helical" evidence="8">
    <location>
        <begin position="298"/>
        <end position="322"/>
    </location>
</feature>
<feature type="transmembrane region" description="Helical" evidence="8">
    <location>
        <begin position="531"/>
        <end position="549"/>
    </location>
</feature>
<comment type="similarity">
    <text evidence="6">Belongs to the ABC-4 integral membrane protein family.</text>
</comment>
<organism evidence="10 11">
    <name type="scientific">Evansella tamaricis</name>
    <dbReference type="NCBI Taxonomy" id="2069301"/>
    <lineage>
        <taxon>Bacteria</taxon>
        <taxon>Bacillati</taxon>
        <taxon>Bacillota</taxon>
        <taxon>Bacilli</taxon>
        <taxon>Bacillales</taxon>
        <taxon>Bacillaceae</taxon>
        <taxon>Evansella</taxon>
    </lineage>
</organism>
<dbReference type="RefSeq" id="WP_217066733.1">
    <property type="nucleotide sequence ID" value="NZ_JAHQCS010000102.1"/>
</dbReference>
<dbReference type="Proteomes" id="UP000784880">
    <property type="component" value="Unassembled WGS sequence"/>
</dbReference>
<feature type="transmembrane region" description="Helical" evidence="8">
    <location>
        <begin position="343"/>
        <end position="375"/>
    </location>
</feature>
<feature type="transmembrane region" description="Helical" evidence="8">
    <location>
        <begin position="861"/>
        <end position="887"/>
    </location>
</feature>
<evidence type="ECO:0000256" key="7">
    <source>
        <dbReference type="SAM" id="MobiDB-lite"/>
    </source>
</evidence>
<evidence type="ECO:0000256" key="6">
    <source>
        <dbReference type="ARBA" id="ARBA00038076"/>
    </source>
</evidence>
<feature type="transmembrane region" description="Helical" evidence="8">
    <location>
        <begin position="920"/>
        <end position="939"/>
    </location>
</feature>
<reference evidence="10 11" key="1">
    <citation type="submission" date="2021-06" db="EMBL/GenBank/DDBJ databases">
        <title>Bacillus sp. RD4P76, an endophyte from a halophyte.</title>
        <authorList>
            <person name="Sun J.-Q."/>
        </authorList>
    </citation>
    <scope>NUCLEOTIDE SEQUENCE [LARGE SCALE GENOMIC DNA]</scope>
    <source>
        <strain evidence="10 11">CGMCC 1.15917</strain>
    </source>
</reference>
<sequence length="953" mass="107314">MTLLKIIARKMINNRWLTVSLFLGLLITVSLVSSIPTYTSSVMHKLLVSDLEDFQQAENTYPTTYSFSINFSKDDSIDQLDVLDEVENFQEQMISNTGIPTIAELQILSTSPMRVSGIDNSASTRLSGRIMSFSGIEEHISITDGSLPSNKKEEGVVEAIVPERALLERDMVIGTTFEIGEGDEKVIVKPVGTFTPNDPSHPYWILSADSYSRDFIVDEEVFRNELLQNNKEFLETSRFVSAFDYSFIRSEDIASLLALDRIVNRETSALMETIILTDFPVADILKTYDQRSSQLQTMLWSLIAPVLVMLGIYLFMVSRLIIQRQLNEIAVFASRGAKRSQILLIYFIEMILLGTIALLIGPWIGLLFCHLLGATNGFLEFVQRTALPVEILPDSYLYAFYAVVASIFMVMVPVYFASKKSIVSHKQNLASSINQYKWYSIFFDLGLIAVSIYGLYTFQRNQQMISSSQGGDLYIDPVLFFLPAVFIIGLGLFVLRIYPWILRGIYKLGEKFWSISLYSTFLQVGRSAKQYQFFMLFLIMTIGIGVYSASSARTINTNMEEQILYQNGADIAIEIRWESTETVTTASAYDTGSASEELEAGTDEDSLNGERPEVSYIEPPFEPFLDLNGVEQATKVFHKEGVKAESQGQSIFSAQLMAIEPKEFGETAWFKPNLLPHHWYAYLNLMASEPSSVLISSSVSNGLGVKEGDYLTLQWSGSNQAEFVVYGIVDYWPSFNPNKQREGDSNPTLIIANLPYVQNVMGLEPYKVWLNVQQDSSRNDIYEQIREERIPVSNMNDVQPEIIDLKNSAFLLGLNGTLSLGFIISLFITLIGFLIYWIVTIKSRTLQYGVYRAMGIPMPKLLSILIWEQVMTSGFACFLGIIIGGAASQLFVPLFQYSFSSQTMVPPFQVIFDASDEMKIYIFVSILFIVGISILVILLKKIKIHQAIKLGED</sequence>
<dbReference type="InterPro" id="IPR003838">
    <property type="entry name" value="ABC3_permease_C"/>
</dbReference>
<protein>
    <submittedName>
        <fullName evidence="10">FtsX-like permease family protein</fullName>
    </submittedName>
</protein>
<keyword evidence="2" id="KW-1003">Cell membrane</keyword>
<evidence type="ECO:0000259" key="9">
    <source>
        <dbReference type="Pfam" id="PF02687"/>
    </source>
</evidence>